<dbReference type="Proteomes" id="UP001217838">
    <property type="component" value="Unassembled WGS sequence"/>
</dbReference>
<dbReference type="RefSeq" id="WP_271998708.1">
    <property type="nucleotide sequence ID" value="NZ_JAQNDN010000005.1"/>
</dbReference>
<protein>
    <recommendedName>
        <fullName evidence="3">Lipoprotein</fullName>
    </recommendedName>
</protein>
<comment type="caution">
    <text evidence="1">The sequence shown here is derived from an EMBL/GenBank/DDBJ whole genome shotgun (WGS) entry which is preliminary data.</text>
</comment>
<dbReference type="EMBL" id="JAQNDN010000005">
    <property type="protein sequence ID" value="MDC0669082.1"/>
    <property type="molecule type" value="Genomic_DNA"/>
</dbReference>
<organism evidence="1 2">
    <name type="scientific">Nannocystis radixulma</name>
    <dbReference type="NCBI Taxonomy" id="2995305"/>
    <lineage>
        <taxon>Bacteria</taxon>
        <taxon>Pseudomonadati</taxon>
        <taxon>Myxococcota</taxon>
        <taxon>Polyangia</taxon>
        <taxon>Nannocystales</taxon>
        <taxon>Nannocystaceae</taxon>
        <taxon>Nannocystis</taxon>
    </lineage>
</organism>
<reference evidence="1 2" key="1">
    <citation type="submission" date="2022-11" db="EMBL/GenBank/DDBJ databases">
        <title>Minimal conservation of predation-associated metabolite biosynthetic gene clusters underscores biosynthetic potential of Myxococcota including descriptions for ten novel species: Archangium lansinium sp. nov., Myxococcus landrumus sp. nov., Nannocystis bai.</title>
        <authorList>
            <person name="Ahearne A."/>
            <person name="Stevens C."/>
            <person name="Dowd S."/>
        </authorList>
    </citation>
    <scope>NUCLEOTIDE SEQUENCE [LARGE SCALE GENOMIC DNA]</scope>
    <source>
        <strain evidence="1 2">NCELM</strain>
    </source>
</reference>
<evidence type="ECO:0008006" key="3">
    <source>
        <dbReference type="Google" id="ProtNLM"/>
    </source>
</evidence>
<evidence type="ECO:0000313" key="2">
    <source>
        <dbReference type="Proteomes" id="UP001217838"/>
    </source>
</evidence>
<keyword evidence="2" id="KW-1185">Reference proteome</keyword>
<proteinExistence type="predicted"/>
<accession>A0ABT5B7L7</accession>
<evidence type="ECO:0000313" key="1">
    <source>
        <dbReference type="EMBL" id="MDC0669082.1"/>
    </source>
</evidence>
<sequence>MILRFVPALGLLLAASCGRDPCPGGACPGSGCDEAVLAERMTALRRARTDWSPTSGVVPDYGQMAASAIWHACPTLPGPMRVLLDLSVEHDFSATEPRTDALADVLPGHAPLDLRFNLFADERRALEPALCPNLYEIATSTPRRPDRAWRETMFARCDLGSRGFLDRQEMLDAAHYDPIGLFLLDLALLDRGVSPTLAREALRELAFSNREFRPRKEQRLTHGPVTADPLTFDTPELFIGPDKLHLDGYTILSLQDGAIPEDEMQQGFVHKLYDLWIDERPAPRTGDDDHLLVWIDRTVRWSTLFAVVFTARTSGFEAIDVAYLVPDGPYHVGVTRLSCAHHDKPPLLGVVLDPRGDSVFCDRQATPVQSDEELVAKVTSCPWFRFFSGDVHAAPAVPAARVEAARTLMAQNRPFGAAGPPVPPDDPSRVELRIHAHDATIGCNGTTTTLTTPEALAAEVARCHGPQSDSLDLQSDPDVPMQRIVEMAIAGRLAGKRVGVEESQ</sequence>
<gene>
    <name evidence="1" type="ORF">POL58_15130</name>
</gene>
<name>A0ABT5B7L7_9BACT</name>
<dbReference type="PROSITE" id="PS51257">
    <property type="entry name" value="PROKAR_LIPOPROTEIN"/>
    <property type="match status" value="1"/>
</dbReference>